<evidence type="ECO:0000313" key="2">
    <source>
        <dbReference type="EMBL" id="TDC72217.1"/>
    </source>
</evidence>
<comment type="caution">
    <text evidence="2">The sequence shown here is derived from an EMBL/GenBank/DDBJ whole genome shotgun (WGS) entry which is preliminary data.</text>
</comment>
<feature type="domain" description="DUF397" evidence="1">
    <location>
        <begin position="5"/>
        <end position="55"/>
    </location>
</feature>
<reference evidence="2 3" key="1">
    <citation type="submission" date="2019-03" db="EMBL/GenBank/DDBJ databases">
        <title>Draft genome sequences of novel Actinobacteria.</title>
        <authorList>
            <person name="Sahin N."/>
            <person name="Ay H."/>
            <person name="Saygin H."/>
        </authorList>
    </citation>
    <scope>NUCLEOTIDE SEQUENCE [LARGE SCALE GENOMIC DNA]</scope>
    <source>
        <strain evidence="2 3">DSM 41900</strain>
    </source>
</reference>
<proteinExistence type="predicted"/>
<gene>
    <name evidence="2" type="ORF">E1283_22315</name>
</gene>
<name>A0A4R4T5S4_9ACTN</name>
<protein>
    <submittedName>
        <fullName evidence="2">DUF397 domain-containing protein</fullName>
    </submittedName>
</protein>
<keyword evidence="3" id="KW-1185">Reference proteome</keyword>
<sequence>MSENRWQKSSFSTGGNECIELAASVDGTLFRESDTPGLILTTNRTRLRTLALGIKAGDFGSPLGGNGKRARP</sequence>
<dbReference type="OrthoDB" id="4288416at2"/>
<evidence type="ECO:0000313" key="3">
    <source>
        <dbReference type="Proteomes" id="UP000295345"/>
    </source>
</evidence>
<dbReference type="InterPro" id="IPR007278">
    <property type="entry name" value="DUF397"/>
</dbReference>
<organism evidence="2 3">
    <name type="scientific">Streptomyces hainanensis</name>
    <dbReference type="NCBI Taxonomy" id="402648"/>
    <lineage>
        <taxon>Bacteria</taxon>
        <taxon>Bacillati</taxon>
        <taxon>Actinomycetota</taxon>
        <taxon>Actinomycetes</taxon>
        <taxon>Kitasatosporales</taxon>
        <taxon>Streptomycetaceae</taxon>
        <taxon>Streptomyces</taxon>
    </lineage>
</organism>
<dbReference type="EMBL" id="SMKI01000258">
    <property type="protein sequence ID" value="TDC72217.1"/>
    <property type="molecule type" value="Genomic_DNA"/>
</dbReference>
<dbReference type="Pfam" id="PF04149">
    <property type="entry name" value="DUF397"/>
    <property type="match status" value="1"/>
</dbReference>
<dbReference type="RefSeq" id="WP_132819902.1">
    <property type="nucleotide sequence ID" value="NZ_SMKI01000258.1"/>
</dbReference>
<evidence type="ECO:0000259" key="1">
    <source>
        <dbReference type="Pfam" id="PF04149"/>
    </source>
</evidence>
<dbReference type="Proteomes" id="UP000295345">
    <property type="component" value="Unassembled WGS sequence"/>
</dbReference>
<dbReference type="AlphaFoldDB" id="A0A4R4T5S4"/>
<accession>A0A4R4T5S4</accession>